<proteinExistence type="predicted"/>
<evidence type="ECO:0000313" key="3">
    <source>
        <dbReference type="EMBL" id="ORZ39858.1"/>
    </source>
</evidence>
<evidence type="ECO:0000259" key="2">
    <source>
        <dbReference type="PROSITE" id="PS50053"/>
    </source>
</evidence>
<dbReference type="EMBL" id="MCFL01000004">
    <property type="protein sequence ID" value="ORZ39858.1"/>
    <property type="molecule type" value="Genomic_DNA"/>
</dbReference>
<dbReference type="PROSITE" id="PS50053">
    <property type="entry name" value="UBIQUITIN_2"/>
    <property type="match status" value="1"/>
</dbReference>
<dbReference type="Pfam" id="PF00240">
    <property type="entry name" value="ubiquitin"/>
    <property type="match status" value="1"/>
</dbReference>
<gene>
    <name evidence="3" type="ORF">BCR44DRAFT_1425762</name>
</gene>
<dbReference type="InterPro" id="IPR029071">
    <property type="entry name" value="Ubiquitin-like_domsf"/>
</dbReference>
<organism evidence="3 4">
    <name type="scientific">Catenaria anguillulae PL171</name>
    <dbReference type="NCBI Taxonomy" id="765915"/>
    <lineage>
        <taxon>Eukaryota</taxon>
        <taxon>Fungi</taxon>
        <taxon>Fungi incertae sedis</taxon>
        <taxon>Blastocladiomycota</taxon>
        <taxon>Blastocladiomycetes</taxon>
        <taxon>Blastocladiales</taxon>
        <taxon>Catenariaceae</taxon>
        <taxon>Catenaria</taxon>
    </lineage>
</organism>
<dbReference type="OrthoDB" id="1658288at2759"/>
<accession>A0A1Y2HZ35</accession>
<reference evidence="3 4" key="1">
    <citation type="submission" date="2016-07" db="EMBL/GenBank/DDBJ databases">
        <title>Pervasive Adenine N6-methylation of Active Genes in Fungi.</title>
        <authorList>
            <consortium name="DOE Joint Genome Institute"/>
            <person name="Mondo S.J."/>
            <person name="Dannebaum R.O."/>
            <person name="Kuo R.C."/>
            <person name="Labutti K."/>
            <person name="Haridas S."/>
            <person name="Kuo A."/>
            <person name="Salamov A."/>
            <person name="Ahrendt S.R."/>
            <person name="Lipzen A."/>
            <person name="Sullivan W."/>
            <person name="Andreopoulos W.B."/>
            <person name="Clum A."/>
            <person name="Lindquist E."/>
            <person name="Daum C."/>
            <person name="Ramamoorthy G.K."/>
            <person name="Gryganskyi A."/>
            <person name="Culley D."/>
            <person name="Magnuson J.K."/>
            <person name="James T.Y."/>
            <person name="O'Malley M.A."/>
            <person name="Stajich J.E."/>
            <person name="Spatafora J.W."/>
            <person name="Visel A."/>
            <person name="Grigoriev I.V."/>
        </authorList>
    </citation>
    <scope>NUCLEOTIDE SEQUENCE [LARGE SCALE GENOMIC DNA]</scope>
    <source>
        <strain evidence="3 4">PL171</strain>
    </source>
</reference>
<dbReference type="SUPFAM" id="SSF54236">
    <property type="entry name" value="Ubiquitin-like"/>
    <property type="match status" value="1"/>
</dbReference>
<dbReference type="InterPro" id="IPR000626">
    <property type="entry name" value="Ubiquitin-like_dom"/>
</dbReference>
<protein>
    <recommendedName>
        <fullName evidence="2">Ubiquitin-like domain-containing protein</fullName>
    </recommendedName>
</protein>
<evidence type="ECO:0000313" key="4">
    <source>
        <dbReference type="Proteomes" id="UP000193411"/>
    </source>
</evidence>
<feature type="compositionally biased region" description="Acidic residues" evidence="1">
    <location>
        <begin position="68"/>
        <end position="82"/>
    </location>
</feature>
<evidence type="ECO:0000256" key="1">
    <source>
        <dbReference type="SAM" id="MobiDB-lite"/>
    </source>
</evidence>
<keyword evidence="4" id="KW-1185">Reference proteome</keyword>
<dbReference type="Gene3D" id="3.10.20.90">
    <property type="entry name" value="Phosphatidylinositol 3-kinase Catalytic Subunit, Chain A, domain 1"/>
    <property type="match status" value="1"/>
</dbReference>
<feature type="domain" description="Ubiquitin-like" evidence="2">
    <location>
        <begin position="103"/>
        <end position="150"/>
    </location>
</feature>
<feature type="compositionally biased region" description="Low complexity" evidence="1">
    <location>
        <begin position="31"/>
        <end position="41"/>
    </location>
</feature>
<comment type="caution">
    <text evidence="3">The sequence shown here is derived from an EMBL/GenBank/DDBJ whole genome shotgun (WGS) entry which is preliminary data.</text>
</comment>
<dbReference type="AlphaFoldDB" id="A0A1Y2HZ35"/>
<name>A0A1Y2HZ35_9FUNG</name>
<feature type="region of interest" description="Disordered" evidence="1">
    <location>
        <begin position="24"/>
        <end position="82"/>
    </location>
</feature>
<sequence>MYGKDPRDVDPVVWDEIVDVADEEEASNKLPAAADVAAPAPDKTKVELRRRPTLPNWPPAATVPMPEFDPDTLYDSDAEDAAEQDMSQVWSLTIKSITGQHVIERRDGLPPCMQRLIFSGKQLQNFAWLKKDEGLVDGSVMHLVVRLRGC</sequence>
<dbReference type="Proteomes" id="UP000193411">
    <property type="component" value="Unassembled WGS sequence"/>
</dbReference>